<dbReference type="GO" id="GO:0009423">
    <property type="term" value="P:chorismate biosynthetic process"/>
    <property type="evidence" value="ECO:0007669"/>
    <property type="project" value="UniProtKB-UniRule"/>
</dbReference>
<organism evidence="13 14">
    <name type="scientific">Serpentinicella alkaliphila</name>
    <dbReference type="NCBI Taxonomy" id="1734049"/>
    <lineage>
        <taxon>Bacteria</taxon>
        <taxon>Bacillati</taxon>
        <taxon>Bacillota</taxon>
        <taxon>Clostridia</taxon>
        <taxon>Peptostreptococcales</taxon>
        <taxon>Natronincolaceae</taxon>
        <taxon>Serpentinicella</taxon>
    </lineage>
</organism>
<dbReference type="Pfam" id="PF01264">
    <property type="entry name" value="Chorismate_synt"/>
    <property type="match status" value="1"/>
</dbReference>
<evidence type="ECO:0000256" key="8">
    <source>
        <dbReference type="ARBA" id="ARBA00022857"/>
    </source>
</evidence>
<name>A0A4R2TLV5_9FIRM</name>
<dbReference type="InterPro" id="IPR035904">
    <property type="entry name" value="Chorismate_synth_AroC_sf"/>
</dbReference>
<dbReference type="UniPathway" id="UPA00053">
    <property type="reaction ID" value="UER00090"/>
</dbReference>
<dbReference type="OrthoDB" id="9771806at2"/>
<evidence type="ECO:0000256" key="1">
    <source>
        <dbReference type="ARBA" id="ARBA00005044"/>
    </source>
</evidence>
<comment type="subunit">
    <text evidence="11">Homotetramer.</text>
</comment>
<keyword evidence="9 11" id="KW-0057">Aromatic amino acid biosynthesis</keyword>
<accession>A0A4R2TLV5</accession>
<keyword evidence="10 11" id="KW-0456">Lyase</keyword>
<sequence>MLRVMTAGESHGKCLIGIIEGCPANFEINIEEVNKDLARRQRGYGRGGRMQIETDRIEILSGVRGGLTLGSPISFMIVNKDYENWEQFMNPTEVDRVERSVTKARPGHADLSGVIKYDFDDVRNVLERSSARETAVRVAAGSILKQIMSNFNIEVYSHVSAIGSVKLDEKVTDINEIKKADSSEVRCIIKDKEALMIEEIRKAKEQGDSVGGIFDIHVTGVPVGLGSYVQWDRKLDAKLSYALMSIQAIKGVEIGWGFESAVTSGSLVHDEIYYDEQNKNYYRTTNNAGGIEGGMSNGENIVVRCGMKPIPTLYQPLKTVDIITKETVSASIERSDTCAVPAASVVGEMVAITVIAEEFLKKFGGDNKREIEKRWKDYILI</sequence>
<evidence type="ECO:0000256" key="10">
    <source>
        <dbReference type="ARBA" id="ARBA00023239"/>
    </source>
</evidence>
<dbReference type="GO" id="GO:0008652">
    <property type="term" value="P:amino acid biosynthetic process"/>
    <property type="evidence" value="ECO:0007669"/>
    <property type="project" value="UniProtKB-KW"/>
</dbReference>
<reference evidence="13 14" key="1">
    <citation type="submission" date="2019-03" db="EMBL/GenBank/DDBJ databases">
        <title>Genomic Encyclopedia of Type Strains, Phase IV (KMG-IV): sequencing the most valuable type-strain genomes for metagenomic binning, comparative biology and taxonomic classification.</title>
        <authorList>
            <person name="Goeker M."/>
        </authorList>
    </citation>
    <scope>NUCLEOTIDE SEQUENCE [LARGE SCALE GENOMIC DNA]</scope>
    <source>
        <strain evidence="13 14">DSM 100013</strain>
    </source>
</reference>
<comment type="similarity">
    <text evidence="2 11 12">Belongs to the chorismate synthase family.</text>
</comment>
<dbReference type="HAMAP" id="MF_00300">
    <property type="entry name" value="Chorismate_synth"/>
    <property type="match status" value="1"/>
</dbReference>
<feature type="binding site" evidence="11">
    <location>
        <begin position="247"/>
        <end position="248"/>
    </location>
    <ligand>
        <name>FMN</name>
        <dbReference type="ChEBI" id="CHEBI:58210"/>
    </ligand>
</feature>
<keyword evidence="5 11" id="KW-0285">Flavoprotein</keyword>
<dbReference type="Proteomes" id="UP000295504">
    <property type="component" value="Unassembled WGS sequence"/>
</dbReference>
<dbReference type="GO" id="GO:0010181">
    <property type="term" value="F:FMN binding"/>
    <property type="evidence" value="ECO:0007669"/>
    <property type="project" value="TreeGrafter"/>
</dbReference>
<dbReference type="CDD" id="cd07304">
    <property type="entry name" value="Chorismate_synthase"/>
    <property type="match status" value="1"/>
</dbReference>
<feature type="binding site" evidence="11">
    <location>
        <position position="40"/>
    </location>
    <ligand>
        <name>NADP(+)</name>
        <dbReference type="ChEBI" id="CHEBI:58349"/>
    </ligand>
</feature>
<dbReference type="EC" id="4.2.3.5" evidence="3 11"/>
<dbReference type="GO" id="GO:0005829">
    <property type="term" value="C:cytosol"/>
    <property type="evidence" value="ECO:0007669"/>
    <property type="project" value="TreeGrafter"/>
</dbReference>
<feature type="binding site" evidence="11">
    <location>
        <position position="46"/>
    </location>
    <ligand>
        <name>NADP(+)</name>
        <dbReference type="ChEBI" id="CHEBI:58349"/>
    </ligand>
</feature>
<evidence type="ECO:0000256" key="6">
    <source>
        <dbReference type="ARBA" id="ARBA00022643"/>
    </source>
</evidence>
<feature type="binding site" evidence="11">
    <location>
        <position position="334"/>
    </location>
    <ligand>
        <name>FMN</name>
        <dbReference type="ChEBI" id="CHEBI:58210"/>
    </ligand>
</feature>
<comment type="pathway">
    <text evidence="1 11 12">Metabolic intermediate biosynthesis; chorismate biosynthesis; chorismate from D-erythrose 4-phosphate and phosphoenolpyruvate: step 7/7.</text>
</comment>
<dbReference type="NCBIfam" id="NF003793">
    <property type="entry name" value="PRK05382.1"/>
    <property type="match status" value="1"/>
</dbReference>
<feature type="binding site" evidence="11">
    <location>
        <begin position="308"/>
        <end position="312"/>
    </location>
    <ligand>
        <name>FMN</name>
        <dbReference type="ChEBI" id="CHEBI:58210"/>
    </ligand>
</feature>
<dbReference type="InterPro" id="IPR020541">
    <property type="entry name" value="Chorismate_synthase_CS"/>
</dbReference>
<evidence type="ECO:0000256" key="9">
    <source>
        <dbReference type="ARBA" id="ARBA00023141"/>
    </source>
</evidence>
<evidence type="ECO:0000313" key="13">
    <source>
        <dbReference type="EMBL" id="TCQ03462.1"/>
    </source>
</evidence>
<keyword evidence="14" id="KW-1185">Reference proteome</keyword>
<dbReference type="GO" id="GO:0004107">
    <property type="term" value="F:chorismate synthase activity"/>
    <property type="evidence" value="ECO:0007669"/>
    <property type="project" value="UniProtKB-UniRule"/>
</dbReference>
<dbReference type="FunFam" id="3.60.150.10:FF:000002">
    <property type="entry name" value="Chorismate synthase"/>
    <property type="match status" value="1"/>
</dbReference>
<evidence type="ECO:0000256" key="5">
    <source>
        <dbReference type="ARBA" id="ARBA00022630"/>
    </source>
</evidence>
<dbReference type="Gene3D" id="3.60.150.10">
    <property type="entry name" value="Chorismate synthase AroC"/>
    <property type="match status" value="1"/>
</dbReference>
<dbReference type="SUPFAM" id="SSF103263">
    <property type="entry name" value="Chorismate synthase, AroC"/>
    <property type="match status" value="1"/>
</dbReference>
<comment type="catalytic activity">
    <reaction evidence="11 12">
        <text>5-O-(1-carboxyvinyl)-3-phosphoshikimate = chorismate + phosphate</text>
        <dbReference type="Rhea" id="RHEA:21020"/>
        <dbReference type="ChEBI" id="CHEBI:29748"/>
        <dbReference type="ChEBI" id="CHEBI:43474"/>
        <dbReference type="ChEBI" id="CHEBI:57701"/>
        <dbReference type="EC" id="4.2.3.5"/>
    </reaction>
</comment>
<comment type="caution">
    <text evidence="13">The sequence shown here is derived from an EMBL/GenBank/DDBJ whole genome shotgun (WGS) entry which is preliminary data.</text>
</comment>
<dbReference type="PANTHER" id="PTHR21085:SF0">
    <property type="entry name" value="CHORISMATE SYNTHASE"/>
    <property type="match status" value="1"/>
</dbReference>
<dbReference type="NCBIfam" id="TIGR00033">
    <property type="entry name" value="aroC"/>
    <property type="match status" value="1"/>
</dbReference>
<keyword evidence="4 11" id="KW-0028">Amino-acid biosynthesis</keyword>
<keyword evidence="8 11" id="KW-0521">NADP</keyword>
<evidence type="ECO:0000256" key="4">
    <source>
        <dbReference type="ARBA" id="ARBA00022605"/>
    </source>
</evidence>
<dbReference type="AlphaFoldDB" id="A0A4R2TLV5"/>
<proteinExistence type="inferred from homology"/>
<dbReference type="PROSITE" id="PS00788">
    <property type="entry name" value="CHORISMATE_SYNTHASE_2"/>
    <property type="match status" value="1"/>
</dbReference>
<dbReference type="RefSeq" id="WP_132848009.1">
    <property type="nucleotide sequence ID" value="NZ_CP058648.1"/>
</dbReference>
<evidence type="ECO:0000256" key="3">
    <source>
        <dbReference type="ARBA" id="ARBA00013036"/>
    </source>
</evidence>
<comment type="cofactor">
    <cofactor evidence="11 12">
        <name>FMNH2</name>
        <dbReference type="ChEBI" id="CHEBI:57618"/>
    </cofactor>
    <text evidence="11 12">Reduced FMN (FMNH(2)).</text>
</comment>
<feature type="binding site" evidence="11">
    <location>
        <position position="293"/>
    </location>
    <ligand>
        <name>FMN</name>
        <dbReference type="ChEBI" id="CHEBI:58210"/>
    </ligand>
</feature>
<keyword evidence="7 11" id="KW-0274">FAD</keyword>
<dbReference type="GO" id="GO:0009073">
    <property type="term" value="P:aromatic amino acid family biosynthetic process"/>
    <property type="evidence" value="ECO:0007669"/>
    <property type="project" value="UniProtKB-KW"/>
</dbReference>
<dbReference type="PIRSF" id="PIRSF001456">
    <property type="entry name" value="Chorismate_synth"/>
    <property type="match status" value="1"/>
</dbReference>
<evidence type="ECO:0000313" key="14">
    <source>
        <dbReference type="Proteomes" id="UP000295504"/>
    </source>
</evidence>
<keyword evidence="6 11" id="KW-0288">FMN</keyword>
<evidence type="ECO:0000256" key="12">
    <source>
        <dbReference type="RuleBase" id="RU000605"/>
    </source>
</evidence>
<dbReference type="PROSITE" id="PS00787">
    <property type="entry name" value="CHORISMATE_SYNTHASE_1"/>
    <property type="match status" value="1"/>
</dbReference>
<dbReference type="PANTHER" id="PTHR21085">
    <property type="entry name" value="CHORISMATE SYNTHASE"/>
    <property type="match status" value="1"/>
</dbReference>
<feature type="binding site" evidence="11">
    <location>
        <begin position="128"/>
        <end position="130"/>
    </location>
    <ligand>
        <name>FMN</name>
        <dbReference type="ChEBI" id="CHEBI:58210"/>
    </ligand>
</feature>
<comment type="function">
    <text evidence="11">Catalyzes the anti-1,4-elimination of the C-3 phosphate and the C-6 proR hydrogen from 5-enolpyruvylshikimate-3-phosphate (EPSP) to yield chorismate, which is the branch point compound that serves as the starting substrate for the three terminal pathways of aromatic amino acid biosynthesis. This reaction introduces a second double bond into the aromatic ring system.</text>
</comment>
<evidence type="ECO:0000256" key="2">
    <source>
        <dbReference type="ARBA" id="ARBA00008014"/>
    </source>
</evidence>
<dbReference type="EMBL" id="SLYC01000009">
    <property type="protein sequence ID" value="TCQ03462.1"/>
    <property type="molecule type" value="Genomic_DNA"/>
</dbReference>
<dbReference type="InterPro" id="IPR000453">
    <property type="entry name" value="Chorismate_synth"/>
</dbReference>
<evidence type="ECO:0000256" key="7">
    <source>
        <dbReference type="ARBA" id="ARBA00022827"/>
    </source>
</evidence>
<gene>
    <name evidence="11" type="primary">aroC</name>
    <name evidence="13" type="ORF">EDD79_100942</name>
</gene>
<evidence type="ECO:0000256" key="11">
    <source>
        <dbReference type="HAMAP-Rule" id="MF_00300"/>
    </source>
</evidence>
<protein>
    <recommendedName>
        <fullName evidence="3 11">Chorismate synthase</fullName>
        <shortName evidence="11">CS</shortName>
        <ecNumber evidence="3 11">4.2.3.5</ecNumber>
    </recommendedName>
    <alternativeName>
        <fullName evidence="11">5-enolpyruvylshikimate-3-phosphate phospholyase</fullName>
    </alternativeName>
</protein>